<evidence type="ECO:0000256" key="4">
    <source>
        <dbReference type="ARBA" id="ARBA00022679"/>
    </source>
</evidence>
<keyword evidence="6" id="KW-0902">Two-component regulatory system</keyword>
<organism evidence="10 11">
    <name type="scientific">Emticicia oligotrophica (strain DSM 17448 / CIP 109782 / MTCC 6937 / GPTSA100-15)</name>
    <dbReference type="NCBI Taxonomy" id="929562"/>
    <lineage>
        <taxon>Bacteria</taxon>
        <taxon>Pseudomonadati</taxon>
        <taxon>Bacteroidota</taxon>
        <taxon>Cytophagia</taxon>
        <taxon>Cytophagales</taxon>
        <taxon>Leadbetterellaceae</taxon>
        <taxon>Emticicia</taxon>
    </lineage>
</organism>
<dbReference type="Proteomes" id="UP000002875">
    <property type="component" value="Chromosome"/>
</dbReference>
<feature type="domain" description="Histidine kinase" evidence="9">
    <location>
        <begin position="420"/>
        <end position="636"/>
    </location>
</feature>
<dbReference type="InterPro" id="IPR050351">
    <property type="entry name" value="BphY/WalK/GraS-like"/>
</dbReference>
<evidence type="ECO:0000313" key="11">
    <source>
        <dbReference type="Proteomes" id="UP000002875"/>
    </source>
</evidence>
<evidence type="ECO:0000259" key="9">
    <source>
        <dbReference type="PROSITE" id="PS50109"/>
    </source>
</evidence>
<accession>A0ABM5N3U1</accession>
<evidence type="ECO:0000256" key="3">
    <source>
        <dbReference type="ARBA" id="ARBA00022553"/>
    </source>
</evidence>
<evidence type="ECO:0000256" key="2">
    <source>
        <dbReference type="ARBA" id="ARBA00012438"/>
    </source>
</evidence>
<dbReference type="InterPro" id="IPR036890">
    <property type="entry name" value="HATPase_C_sf"/>
</dbReference>
<feature type="chain" id="PRO_5047282896" description="histidine kinase" evidence="8">
    <location>
        <begin position="19"/>
        <end position="642"/>
    </location>
</feature>
<keyword evidence="7" id="KW-0812">Transmembrane</keyword>
<keyword evidence="8" id="KW-0732">Signal</keyword>
<dbReference type="PANTHER" id="PTHR45453">
    <property type="entry name" value="PHOSPHATE REGULON SENSOR PROTEIN PHOR"/>
    <property type="match status" value="1"/>
</dbReference>
<dbReference type="Gene3D" id="1.10.287.130">
    <property type="match status" value="1"/>
</dbReference>
<evidence type="ECO:0000313" key="10">
    <source>
        <dbReference type="EMBL" id="AFK04141.1"/>
    </source>
</evidence>
<keyword evidence="11" id="KW-1185">Reference proteome</keyword>
<evidence type="ECO:0000256" key="6">
    <source>
        <dbReference type="ARBA" id="ARBA00023012"/>
    </source>
</evidence>
<keyword evidence="7" id="KW-0472">Membrane</keyword>
<keyword evidence="7" id="KW-1133">Transmembrane helix</keyword>
<dbReference type="SUPFAM" id="SSF48452">
    <property type="entry name" value="TPR-like"/>
    <property type="match status" value="1"/>
</dbReference>
<dbReference type="InterPro" id="IPR011990">
    <property type="entry name" value="TPR-like_helical_dom_sf"/>
</dbReference>
<dbReference type="EC" id="2.7.13.3" evidence="2"/>
<evidence type="ECO:0000256" key="7">
    <source>
        <dbReference type="SAM" id="Phobius"/>
    </source>
</evidence>
<evidence type="ECO:0000256" key="8">
    <source>
        <dbReference type="SAM" id="SignalP"/>
    </source>
</evidence>
<dbReference type="Pfam" id="PF02518">
    <property type="entry name" value="HATPase_c"/>
    <property type="match status" value="1"/>
</dbReference>
<reference evidence="10 11" key="1">
    <citation type="submission" date="2011-07" db="EMBL/GenBank/DDBJ databases">
        <title>The complete genome of chromosome of Emticicia oligotrophica DSM 17448.</title>
        <authorList>
            <consortium name="US DOE Joint Genome Institute (JGI-PGF)"/>
            <person name="Lucas S."/>
            <person name="Han J."/>
            <person name="Lapidus A."/>
            <person name="Bruce D."/>
            <person name="Goodwin L."/>
            <person name="Pitluck S."/>
            <person name="Peters L."/>
            <person name="Kyrpides N."/>
            <person name="Mavromatis K."/>
            <person name="Ivanova N."/>
            <person name="Ovchinnikova G."/>
            <person name="Teshima H."/>
            <person name="Detter J.C."/>
            <person name="Tapia R."/>
            <person name="Han C."/>
            <person name="Land M."/>
            <person name="Hauser L."/>
            <person name="Markowitz V."/>
            <person name="Cheng J.-F."/>
            <person name="Hugenholtz P."/>
            <person name="Woyke T."/>
            <person name="Wu D."/>
            <person name="Tindall B."/>
            <person name="Pomrenke H."/>
            <person name="Brambilla E."/>
            <person name="Klenk H.-P."/>
            <person name="Eisen J.A."/>
        </authorList>
    </citation>
    <scope>NUCLEOTIDE SEQUENCE [LARGE SCALE GENOMIC DNA]</scope>
    <source>
        <strain evidence="10 11">DSM 17448</strain>
    </source>
</reference>
<dbReference type="GO" id="GO:0016301">
    <property type="term" value="F:kinase activity"/>
    <property type="evidence" value="ECO:0007669"/>
    <property type="project" value="UniProtKB-KW"/>
</dbReference>
<dbReference type="Gene3D" id="3.30.565.10">
    <property type="entry name" value="Histidine kinase-like ATPase, C-terminal domain"/>
    <property type="match status" value="1"/>
</dbReference>
<sequence length="642" mass="75274">MKKQLLLLLIFFANLASAQHKPYMQFRDYHVLSNLDSLQQVLNSQFDKASNEYLNTLIELEMSRRYYSNDFGKDLDRIKKCALLNKNRNALAMCHFLFAAKLVFDDTEQSSKNALEALKFFTQQKDTSGIINCNFLLISLSNEYPSYYYERNNKKSYLFKEVFNYFEQTSNVCDKLIIITICLNYGHNFGLTVKEQLELYQKSLKLFKNNPQYNYLRSRIYYSLANVYYRTKDKHGNYKKKIQWCYLKSYETLASKYTRGAVSALSNLSESFTYTREFKKSENYLKQAIALYKELKISTPYFPFMLYNQLSNIQYELKDYKNAYETRLIVEEVQNRINQNLKTRELEDLLTKYETEKRDAAIKNLELQNQISDVRSRQSYIVIILAFVIIFIISLLLFRLSIVNKNLKKLTKSRDKLFTIISHDLRSPLSSYQRYAEIVSYLVRKKQFERLSTVLTQIDEIGLHLAAMLNNLLEWGIVQQKQIRLNVSTVNSSEFVSNLLPIYRHMASLKEIKIIEEIEECEISIDQHILGLIVRNLLDNAIKYSGIGGKILLNGFRQGDSFVLVFSNYCEGMTELQQTKIASLFNDDYDFEFGEDGLGVGLLLIKEFVKKKVANIRFTYDIDNYVIFKVVIPNAFPASRFN</sequence>
<keyword evidence="4" id="KW-0808">Transferase</keyword>
<dbReference type="PANTHER" id="PTHR45453:SF1">
    <property type="entry name" value="PHOSPHATE REGULON SENSOR PROTEIN PHOR"/>
    <property type="match status" value="1"/>
</dbReference>
<proteinExistence type="predicted"/>
<feature type="transmembrane region" description="Helical" evidence="7">
    <location>
        <begin position="380"/>
        <end position="402"/>
    </location>
</feature>
<gene>
    <name evidence="10" type="ordered locus">Emtol_3008</name>
</gene>
<dbReference type="CDD" id="cd00075">
    <property type="entry name" value="HATPase"/>
    <property type="match status" value="1"/>
</dbReference>
<keyword evidence="5 10" id="KW-0418">Kinase</keyword>
<dbReference type="EMBL" id="CP002961">
    <property type="protein sequence ID" value="AFK04141.1"/>
    <property type="molecule type" value="Genomic_DNA"/>
</dbReference>
<name>A0ABM5N3U1_EMTOG</name>
<dbReference type="SUPFAM" id="SSF55874">
    <property type="entry name" value="ATPase domain of HSP90 chaperone/DNA topoisomerase II/histidine kinase"/>
    <property type="match status" value="1"/>
</dbReference>
<dbReference type="InterPro" id="IPR003661">
    <property type="entry name" value="HisK_dim/P_dom"/>
</dbReference>
<keyword evidence="3" id="KW-0597">Phosphoprotein</keyword>
<dbReference type="CDD" id="cd00082">
    <property type="entry name" value="HisKA"/>
    <property type="match status" value="1"/>
</dbReference>
<dbReference type="InterPro" id="IPR003594">
    <property type="entry name" value="HATPase_dom"/>
</dbReference>
<evidence type="ECO:0000256" key="5">
    <source>
        <dbReference type="ARBA" id="ARBA00022777"/>
    </source>
</evidence>
<evidence type="ECO:0000256" key="1">
    <source>
        <dbReference type="ARBA" id="ARBA00000085"/>
    </source>
</evidence>
<dbReference type="InterPro" id="IPR036097">
    <property type="entry name" value="HisK_dim/P_sf"/>
</dbReference>
<dbReference type="PROSITE" id="PS50109">
    <property type="entry name" value="HIS_KIN"/>
    <property type="match status" value="1"/>
</dbReference>
<feature type="signal peptide" evidence="8">
    <location>
        <begin position="1"/>
        <end position="18"/>
    </location>
</feature>
<dbReference type="Gene3D" id="1.25.40.10">
    <property type="entry name" value="Tetratricopeptide repeat domain"/>
    <property type="match status" value="1"/>
</dbReference>
<comment type="catalytic activity">
    <reaction evidence="1">
        <text>ATP + protein L-histidine = ADP + protein N-phospho-L-histidine.</text>
        <dbReference type="EC" id="2.7.13.3"/>
    </reaction>
</comment>
<dbReference type="InterPro" id="IPR005467">
    <property type="entry name" value="His_kinase_dom"/>
</dbReference>
<dbReference type="RefSeq" id="WP_015029835.1">
    <property type="nucleotide sequence ID" value="NC_018748.1"/>
</dbReference>
<protein>
    <recommendedName>
        <fullName evidence="2">histidine kinase</fullName>
        <ecNumber evidence="2">2.7.13.3</ecNumber>
    </recommendedName>
</protein>
<dbReference type="SUPFAM" id="SSF47384">
    <property type="entry name" value="Homodimeric domain of signal transducing histidine kinase"/>
    <property type="match status" value="1"/>
</dbReference>